<dbReference type="Proteomes" id="UP000030758">
    <property type="component" value="Unassembled WGS sequence"/>
</dbReference>
<dbReference type="InterPro" id="IPR021133">
    <property type="entry name" value="HEAT_type_2"/>
</dbReference>
<accession>A0A085NP77</accession>
<organism evidence="6">
    <name type="scientific">Trichuris suis</name>
    <name type="common">pig whipworm</name>
    <dbReference type="NCBI Taxonomy" id="68888"/>
    <lineage>
        <taxon>Eukaryota</taxon>
        <taxon>Metazoa</taxon>
        <taxon>Ecdysozoa</taxon>
        <taxon>Nematoda</taxon>
        <taxon>Enoplea</taxon>
        <taxon>Dorylaimia</taxon>
        <taxon>Trichinellida</taxon>
        <taxon>Trichuridae</taxon>
        <taxon>Trichuris</taxon>
    </lineage>
</organism>
<dbReference type="GO" id="GO:0019887">
    <property type="term" value="F:protein kinase regulator activity"/>
    <property type="evidence" value="ECO:0007669"/>
    <property type="project" value="TreeGrafter"/>
</dbReference>
<dbReference type="GO" id="GO:0000226">
    <property type="term" value="P:microtubule cytoskeleton organization"/>
    <property type="evidence" value="ECO:0007669"/>
    <property type="project" value="UniProtKB-ARBA"/>
</dbReference>
<dbReference type="GO" id="GO:0006417">
    <property type="term" value="P:regulation of translation"/>
    <property type="evidence" value="ECO:0007669"/>
    <property type="project" value="TreeGrafter"/>
</dbReference>
<dbReference type="InterPro" id="IPR056810">
    <property type="entry name" value="GNC1-like_N"/>
</dbReference>
<protein>
    <recommendedName>
        <fullName evidence="5">TOG domain-containing protein</fullName>
    </recommendedName>
</protein>
<dbReference type="GO" id="GO:0034198">
    <property type="term" value="P:cellular response to amino acid starvation"/>
    <property type="evidence" value="ECO:0007669"/>
    <property type="project" value="TreeGrafter"/>
</dbReference>
<evidence type="ECO:0000313" key="6">
    <source>
        <dbReference type="EMBL" id="KFD71273.1"/>
    </source>
</evidence>
<feature type="compositionally biased region" description="Polar residues" evidence="4">
    <location>
        <begin position="693"/>
        <end position="703"/>
    </location>
</feature>
<dbReference type="Pfam" id="PF24987">
    <property type="entry name" value="HEAT_EF3_N"/>
    <property type="match status" value="1"/>
</dbReference>
<dbReference type="PROSITE" id="PS50077">
    <property type="entry name" value="HEAT_REPEAT"/>
    <property type="match status" value="2"/>
</dbReference>
<gene>
    <name evidence="6" type="ORF">M514_03522</name>
</gene>
<dbReference type="SUPFAM" id="SSF48371">
    <property type="entry name" value="ARM repeat"/>
    <property type="match status" value="4"/>
</dbReference>
<dbReference type="EMBL" id="KL367483">
    <property type="protein sequence ID" value="KFD71273.1"/>
    <property type="molecule type" value="Genomic_DNA"/>
</dbReference>
<feature type="region of interest" description="Disordered" evidence="4">
    <location>
        <begin position="693"/>
        <end position="715"/>
    </location>
</feature>
<feature type="domain" description="TOG" evidence="5">
    <location>
        <begin position="1246"/>
        <end position="1482"/>
    </location>
</feature>
<evidence type="ECO:0000256" key="3">
    <source>
        <dbReference type="PROSITE-ProRule" id="PRU00103"/>
    </source>
</evidence>
<sequence length="2537" mass="282831">MIAEEPLDQCVNDKLLDETPTIDGQSETYGSIAKEIRNFLLWHQPHKSRTTLDRITEFIQSYPDESHRSVPKVIIETLESLALGLTCYFVLMNNDDGKSRMRFRQNLRNLLSSLQINDLVYVKYMNSLTSFELSAINGELFAVWSDDQEIRRKHFPSFLELYTKSVLEVKYLGAERRTLELWEPVVAFIDDRVFSAELFPLMKKVILRNPEAVLEAVGYFFRQTVVDMSNYTIPFFGVLSPYLYSSQANLRRSAVFALAELIGRIELSDIRRFVVNELFNLITGLSPKATTVDHKSSVLSAIASCGEKLSNAAVRDEELLNFALTKFVPIIRSEVHESTIEVITNAIASWMKMVSVDLPSILVEWFDEVLSAPFPSLKLCIAHLRCLDACCEGRNVPFGLSFVKHLINNINSAGKAKGHLIKTTGALYSACILTDRIKVFDCNAVRESALSWISETHEFISESFLKNSDGEVLLMVVRWLGLFYDVHYGRASVDSLKSYHCAFIRLLVHVEVPVRQSALKCLKKCLQSSTCGETLCSCLLDEYYAFLCTALSVTESSSKIASRDALKNVLIAFSYGPYSETKNLILMKILRCASLPIIEDPFLWPRIVRSLRVEPYAIVDQCFEEIHSEFLNFKDKQNCLQIARTVFYCCSKKAFDKLFDFVRSLVENEELLHLDEEDIELLMKPLNEIQPSATEASKQVQKGKQTKASKARSAKSAEEAMQEAIVKRRNYLELLKGQVHHGLYLLKSMLNSGSRFVNDRVCELTNTLLLIMKSPVTSSLASECWFELSKIAFPNPNDRLLAYSIAYTTLRLRNFPCQPDPPWVQTPKEVNGASIVQRLLKRANCSLQRSDAAMENSKDSPLPTSAFAFSFPLLLDVLTAALERKNESDNTCDMLLFIDWHISHVCADRSTFPILNTPCKEIIEFSCRMIKTVNRLFTQNLMIRCLRHLVDAMLHTEQLLYRDVFVTLLARCLDLMFSSLNQALKTSLMEVAPKLIEEVATALRDDLPGFAVCDLFTLKFCSEVGISEIAGRVWDQCALKLPQDSMSHFLKRLDNNILAVREMVGMAICQCVKDGHLELSDVLDVMTKTFAEKSFVEPRVVDDFGRVLQEAGRDNPAPRLGIASVLKDLSQTISSEQFPLLFERFTLNMFADRDANVRHAILEACVEGVKQHGKTHIPYLFEQLDFALHCPTDASHDALRMAGVVLSGTLAQHLDPEDPRIKTIFISLIENLSVQSQLVQESVANCLAPLVPSVKELVPEVVEKLLTIVLGPSGYGEKRGAAYGMAGLVKGTSVLAVRQLNVLDRLEEALVDQDDVHKREGACIALEIFSRTLKSLFDPFVLNSVSKLLLCTGDNNSRVRTAASDCIRVIMKNVSATAVRLLMPHVLSGLDVDVWRTKCGSLEVISTMANGAPRHLATMLPKVVPKLIEAAFDTHPKVQQRARRALRSIAGITKNPDVLALSDRLVEAIENPSNKTHSCLNLLLNTEFTHYIDAGSLALIMPIIKRGFEDRSPEARKTSAIVTGNIYTISDKSDVKPYLSSILPGLQKCLLDPVPEIRTVAAKAMGKMVRAAGEGDFSELLQWLRNSLVANTSPVDRSGAAQGLSEIIGGLGESYLVRVMPEIVEVTESDKVTPYARDGYIMMLAYLPTIFGDRFLPFLEGAISIIMKALADETDFVRNSALLAGRNIVNLYSDTAVPLLLPSLEKGMFDEAWRIRLSSLQLLSEVLFKITGISGKMTTVGGEDDTFGSVHTLQAILDAVGEVSRDRILSGLYISRYDEVVMVKQTATHAWKVVVANTPRTLREIMPTLFSLLLNCISSTSLEKQKIAGNCLASLVTKLGERLLLDIVPVLEEGLSSKDCDHRRGVCIALSAVMQNMSRETVSAYASKLMPTMVQAMCDESADVRKAASAVFAVFFSSIDSRSSSDLVETLLKKLTDPKVGQLLLDSLLMITETRGKFLIPKLIPKLIHKPIRSRAVALLFSNGVTMLSDWSEDILAALFTALTDAVGTAKQAEELENFDMVIKQIVDTNMMQTLMRMMREKVSVNALKKQQAAAALFYQMCHTLSPVMEEVVNELLGIGLRFYNSDDPLVCSFAADGVSKCISTLRKEKLPSIISIFYQLLFPIFRSKKADRLPVFAKETGLQPLFAVVRECVISGKPVQKDEACRFICALLTLCSDESVKPYAINTVGPMIRVLMDRQPVDIKLTILLALLAIFNKAKSVMRPLIPQLQSTFMRLLNEPASTQLRLSASDGLVSLGEIHPKRDSLIVEVFRSMSSQEESSKIVAAHMPALRGLLSISRVSLTKEIKSQMQDFLLRWCTEEKSIGLITSGCLGVFICNVLTDSEVSALLDSFTLDEVQSVATWSYAVAIMVALKTNPEKIMRIYGPVLVSAANLWLCVDKAELLDLGIRCSAYILAYQLKSGNGQADNFLAATMARNIRNKHFTIGTLCSDAIRFIADSVGDVDEELTKKVLLRFDPKVRQNMERCLMSVAAKSAHAEDVHPVEDFDFTLRMPRVTSTYTSDEDESDFDSDESIPN</sequence>
<dbReference type="PANTHER" id="PTHR23346">
    <property type="entry name" value="TRANSLATIONAL ACTIVATOR GCN1-RELATED"/>
    <property type="match status" value="1"/>
</dbReference>
<evidence type="ECO:0000256" key="4">
    <source>
        <dbReference type="SAM" id="MobiDB-lite"/>
    </source>
</evidence>
<dbReference type="InterPro" id="IPR016024">
    <property type="entry name" value="ARM-type_fold"/>
</dbReference>
<name>A0A085NP77_9BILA</name>
<dbReference type="InterPro" id="IPR034085">
    <property type="entry name" value="TOG"/>
</dbReference>
<dbReference type="Gene3D" id="1.25.10.10">
    <property type="entry name" value="Leucine-rich Repeat Variant"/>
    <property type="match status" value="6"/>
</dbReference>
<evidence type="ECO:0000256" key="2">
    <source>
        <dbReference type="ARBA" id="ARBA00022737"/>
    </source>
</evidence>
<feature type="compositionally biased region" description="Basic residues" evidence="4">
    <location>
        <begin position="704"/>
        <end position="713"/>
    </location>
</feature>
<dbReference type="Pfam" id="PF24984">
    <property type="entry name" value="HEAT_EF3_GNC1"/>
    <property type="match status" value="1"/>
</dbReference>
<dbReference type="GO" id="GO:0005829">
    <property type="term" value="C:cytosol"/>
    <property type="evidence" value="ECO:0007669"/>
    <property type="project" value="TreeGrafter"/>
</dbReference>
<dbReference type="Pfam" id="PF23271">
    <property type="entry name" value="HEAT_GCN1"/>
    <property type="match status" value="2"/>
</dbReference>
<dbReference type="InterPro" id="IPR011989">
    <property type="entry name" value="ARM-like"/>
</dbReference>
<dbReference type="PANTHER" id="PTHR23346:SF7">
    <property type="entry name" value="STALLED RIBOSOME SENSOR GCN1"/>
    <property type="match status" value="1"/>
</dbReference>
<dbReference type="Pfam" id="PF24993">
    <property type="entry name" value="GNC1_N"/>
    <property type="match status" value="1"/>
</dbReference>
<dbReference type="SMART" id="SM01349">
    <property type="entry name" value="TOG"/>
    <property type="match status" value="1"/>
</dbReference>
<dbReference type="InterPro" id="IPR057546">
    <property type="entry name" value="HEAT_GCN1"/>
</dbReference>
<proteinExistence type="inferred from homology"/>
<evidence type="ECO:0000259" key="5">
    <source>
        <dbReference type="SMART" id="SM01349"/>
    </source>
</evidence>
<comment type="similarity">
    <text evidence="1">Belongs to the GCN1 family.</text>
</comment>
<dbReference type="Pfam" id="PF25801">
    <property type="entry name" value="HEAT_GCN1_C_2"/>
    <property type="match status" value="1"/>
</dbReference>
<evidence type="ECO:0000256" key="1">
    <source>
        <dbReference type="ARBA" id="ARBA00007366"/>
    </source>
</evidence>
<keyword evidence="2" id="KW-0677">Repeat</keyword>
<feature type="repeat" description="HEAT" evidence="3">
    <location>
        <begin position="1542"/>
        <end position="1580"/>
    </location>
</feature>
<reference evidence="6" key="1">
    <citation type="journal article" date="2014" name="Nat. Genet.">
        <title>Genome and transcriptome of the porcine whipworm Trichuris suis.</title>
        <authorList>
            <person name="Jex A.R."/>
            <person name="Nejsum P."/>
            <person name="Schwarz E.M."/>
            <person name="Hu L."/>
            <person name="Young N.D."/>
            <person name="Hall R.S."/>
            <person name="Korhonen P.K."/>
            <person name="Liao S."/>
            <person name="Thamsborg S."/>
            <person name="Xia J."/>
            <person name="Xu P."/>
            <person name="Wang S."/>
            <person name="Scheerlinck J.P."/>
            <person name="Hofmann A."/>
            <person name="Sternberg P.W."/>
            <person name="Wang J."/>
            <person name="Gasser R.B."/>
        </authorList>
    </citation>
    <scope>NUCLEOTIDE SEQUENCE [LARGE SCALE GENOMIC DNA]</scope>
    <source>
        <strain evidence="6">DCEP-RM93F</strain>
    </source>
</reference>
<feature type="repeat" description="HEAT" evidence="3">
    <location>
        <begin position="1889"/>
        <end position="1927"/>
    </location>
</feature>